<dbReference type="Proteomes" id="UP000634136">
    <property type="component" value="Unassembled WGS sequence"/>
</dbReference>
<dbReference type="AlphaFoldDB" id="A0A834T5V5"/>
<proteinExistence type="predicted"/>
<feature type="compositionally biased region" description="Basic residues" evidence="1">
    <location>
        <begin position="29"/>
        <end position="41"/>
    </location>
</feature>
<feature type="region of interest" description="Disordered" evidence="1">
    <location>
        <begin position="1"/>
        <end position="41"/>
    </location>
</feature>
<evidence type="ECO:0000256" key="1">
    <source>
        <dbReference type="SAM" id="MobiDB-lite"/>
    </source>
</evidence>
<reference evidence="2" key="1">
    <citation type="submission" date="2020-09" db="EMBL/GenBank/DDBJ databases">
        <title>Genome-Enabled Discovery of Anthraquinone Biosynthesis in Senna tora.</title>
        <authorList>
            <person name="Kang S.-H."/>
            <person name="Pandey R.P."/>
            <person name="Lee C.-M."/>
            <person name="Sim J.-S."/>
            <person name="Jeong J.-T."/>
            <person name="Choi B.-S."/>
            <person name="Jung M."/>
            <person name="Ginzburg D."/>
            <person name="Zhao K."/>
            <person name="Won S.Y."/>
            <person name="Oh T.-J."/>
            <person name="Yu Y."/>
            <person name="Kim N.-H."/>
            <person name="Lee O.R."/>
            <person name="Lee T.-H."/>
            <person name="Bashyal P."/>
            <person name="Kim T.-S."/>
            <person name="Lee W.-H."/>
            <person name="Kawkins C."/>
            <person name="Kim C.-K."/>
            <person name="Kim J.S."/>
            <person name="Ahn B.O."/>
            <person name="Rhee S.Y."/>
            <person name="Sohng J.K."/>
        </authorList>
    </citation>
    <scope>NUCLEOTIDE SEQUENCE</scope>
    <source>
        <tissue evidence="2">Leaf</tissue>
    </source>
</reference>
<name>A0A834T5V5_9FABA</name>
<protein>
    <submittedName>
        <fullName evidence="2">Uncharacterized protein</fullName>
    </submittedName>
</protein>
<feature type="compositionally biased region" description="Basic and acidic residues" evidence="1">
    <location>
        <begin position="9"/>
        <end position="28"/>
    </location>
</feature>
<evidence type="ECO:0000313" key="2">
    <source>
        <dbReference type="EMBL" id="KAF7814756.1"/>
    </source>
</evidence>
<gene>
    <name evidence="2" type="ORF">G2W53_028725</name>
</gene>
<organism evidence="2 3">
    <name type="scientific">Senna tora</name>
    <dbReference type="NCBI Taxonomy" id="362788"/>
    <lineage>
        <taxon>Eukaryota</taxon>
        <taxon>Viridiplantae</taxon>
        <taxon>Streptophyta</taxon>
        <taxon>Embryophyta</taxon>
        <taxon>Tracheophyta</taxon>
        <taxon>Spermatophyta</taxon>
        <taxon>Magnoliopsida</taxon>
        <taxon>eudicotyledons</taxon>
        <taxon>Gunneridae</taxon>
        <taxon>Pentapetalae</taxon>
        <taxon>rosids</taxon>
        <taxon>fabids</taxon>
        <taxon>Fabales</taxon>
        <taxon>Fabaceae</taxon>
        <taxon>Caesalpinioideae</taxon>
        <taxon>Cassia clade</taxon>
        <taxon>Senna</taxon>
    </lineage>
</organism>
<keyword evidence="3" id="KW-1185">Reference proteome</keyword>
<sequence>MAAASSWRAEAENKTKFEKQREKWENRKKQGKKKTKDRKRN</sequence>
<evidence type="ECO:0000313" key="3">
    <source>
        <dbReference type="Proteomes" id="UP000634136"/>
    </source>
</evidence>
<comment type="caution">
    <text evidence="2">The sequence shown here is derived from an EMBL/GenBank/DDBJ whole genome shotgun (WGS) entry which is preliminary data.</text>
</comment>
<accession>A0A834T5V5</accession>
<dbReference type="EMBL" id="JAAIUW010000009">
    <property type="protein sequence ID" value="KAF7814756.1"/>
    <property type="molecule type" value="Genomic_DNA"/>
</dbReference>